<reference evidence="1" key="1">
    <citation type="journal article" date="2019" name="bioRxiv">
        <title>The Genome of the Zebra Mussel, Dreissena polymorpha: A Resource for Invasive Species Research.</title>
        <authorList>
            <person name="McCartney M.A."/>
            <person name="Auch B."/>
            <person name="Kono T."/>
            <person name="Mallez S."/>
            <person name="Zhang Y."/>
            <person name="Obille A."/>
            <person name="Becker A."/>
            <person name="Abrahante J.E."/>
            <person name="Garbe J."/>
            <person name="Badalamenti J.P."/>
            <person name="Herman A."/>
            <person name="Mangelson H."/>
            <person name="Liachko I."/>
            <person name="Sullivan S."/>
            <person name="Sone E.D."/>
            <person name="Koren S."/>
            <person name="Silverstein K.A.T."/>
            <person name="Beckman K.B."/>
            <person name="Gohl D.M."/>
        </authorList>
    </citation>
    <scope>NUCLEOTIDE SEQUENCE</scope>
    <source>
        <strain evidence="1">Duluth1</strain>
        <tissue evidence="1">Whole animal</tissue>
    </source>
</reference>
<dbReference type="EMBL" id="JAIWYP010000003">
    <property type="protein sequence ID" value="KAH3854434.1"/>
    <property type="molecule type" value="Genomic_DNA"/>
</dbReference>
<name>A0A9D4LAX0_DREPO</name>
<keyword evidence="2" id="KW-1185">Reference proteome</keyword>
<reference evidence="1" key="2">
    <citation type="submission" date="2020-11" db="EMBL/GenBank/DDBJ databases">
        <authorList>
            <person name="McCartney M.A."/>
            <person name="Auch B."/>
            <person name="Kono T."/>
            <person name="Mallez S."/>
            <person name="Becker A."/>
            <person name="Gohl D.M."/>
            <person name="Silverstein K.A.T."/>
            <person name="Koren S."/>
            <person name="Bechman K.B."/>
            <person name="Herman A."/>
            <person name="Abrahante J.E."/>
            <person name="Garbe J."/>
        </authorList>
    </citation>
    <scope>NUCLEOTIDE SEQUENCE</scope>
    <source>
        <strain evidence="1">Duluth1</strain>
        <tissue evidence="1">Whole animal</tissue>
    </source>
</reference>
<accession>A0A9D4LAX0</accession>
<comment type="caution">
    <text evidence="1">The sequence shown here is derived from an EMBL/GenBank/DDBJ whole genome shotgun (WGS) entry which is preliminary data.</text>
</comment>
<evidence type="ECO:0000313" key="2">
    <source>
        <dbReference type="Proteomes" id="UP000828390"/>
    </source>
</evidence>
<sequence length="61" mass="7401">MFQDICAQIRELLGLGDQLLNMPVAMRDPMVAYLDFRRRTGQTTQSTCYKEFVYKYRRWFK</sequence>
<dbReference type="AlphaFoldDB" id="A0A9D4LAX0"/>
<gene>
    <name evidence="1" type="ORF">DPMN_096976</name>
</gene>
<protein>
    <submittedName>
        <fullName evidence="1">Uncharacterized protein</fullName>
    </submittedName>
</protein>
<proteinExistence type="predicted"/>
<evidence type="ECO:0000313" key="1">
    <source>
        <dbReference type="EMBL" id="KAH3854434.1"/>
    </source>
</evidence>
<dbReference type="Proteomes" id="UP000828390">
    <property type="component" value="Unassembled WGS sequence"/>
</dbReference>
<organism evidence="1 2">
    <name type="scientific">Dreissena polymorpha</name>
    <name type="common">Zebra mussel</name>
    <name type="synonym">Mytilus polymorpha</name>
    <dbReference type="NCBI Taxonomy" id="45954"/>
    <lineage>
        <taxon>Eukaryota</taxon>
        <taxon>Metazoa</taxon>
        <taxon>Spiralia</taxon>
        <taxon>Lophotrochozoa</taxon>
        <taxon>Mollusca</taxon>
        <taxon>Bivalvia</taxon>
        <taxon>Autobranchia</taxon>
        <taxon>Heteroconchia</taxon>
        <taxon>Euheterodonta</taxon>
        <taxon>Imparidentia</taxon>
        <taxon>Neoheterodontei</taxon>
        <taxon>Myida</taxon>
        <taxon>Dreissenoidea</taxon>
        <taxon>Dreissenidae</taxon>
        <taxon>Dreissena</taxon>
    </lineage>
</organism>